<feature type="domain" description="DRBM" evidence="4">
    <location>
        <begin position="190"/>
        <end position="257"/>
    </location>
</feature>
<organism evidence="6 7">
    <name type="scientific">Coprinopsis marcescibilis</name>
    <name type="common">Agaric fungus</name>
    <name type="synonym">Psathyrella marcescibilis</name>
    <dbReference type="NCBI Taxonomy" id="230819"/>
    <lineage>
        <taxon>Eukaryota</taxon>
        <taxon>Fungi</taxon>
        <taxon>Dikarya</taxon>
        <taxon>Basidiomycota</taxon>
        <taxon>Agaricomycotina</taxon>
        <taxon>Agaricomycetes</taxon>
        <taxon>Agaricomycetidae</taxon>
        <taxon>Agaricales</taxon>
        <taxon>Agaricineae</taxon>
        <taxon>Psathyrellaceae</taxon>
        <taxon>Coprinopsis</taxon>
    </lineage>
</organism>
<reference evidence="6 7" key="1">
    <citation type="journal article" date="2019" name="Nat. Ecol. Evol.">
        <title>Megaphylogeny resolves global patterns of mushroom evolution.</title>
        <authorList>
            <person name="Varga T."/>
            <person name="Krizsan K."/>
            <person name="Foldi C."/>
            <person name="Dima B."/>
            <person name="Sanchez-Garcia M."/>
            <person name="Sanchez-Ramirez S."/>
            <person name="Szollosi G.J."/>
            <person name="Szarkandi J.G."/>
            <person name="Papp V."/>
            <person name="Albert L."/>
            <person name="Andreopoulos W."/>
            <person name="Angelini C."/>
            <person name="Antonin V."/>
            <person name="Barry K.W."/>
            <person name="Bougher N.L."/>
            <person name="Buchanan P."/>
            <person name="Buyck B."/>
            <person name="Bense V."/>
            <person name="Catcheside P."/>
            <person name="Chovatia M."/>
            <person name="Cooper J."/>
            <person name="Damon W."/>
            <person name="Desjardin D."/>
            <person name="Finy P."/>
            <person name="Geml J."/>
            <person name="Haridas S."/>
            <person name="Hughes K."/>
            <person name="Justo A."/>
            <person name="Karasinski D."/>
            <person name="Kautmanova I."/>
            <person name="Kiss B."/>
            <person name="Kocsube S."/>
            <person name="Kotiranta H."/>
            <person name="LaButti K.M."/>
            <person name="Lechner B.E."/>
            <person name="Liimatainen K."/>
            <person name="Lipzen A."/>
            <person name="Lukacs Z."/>
            <person name="Mihaltcheva S."/>
            <person name="Morgado L.N."/>
            <person name="Niskanen T."/>
            <person name="Noordeloos M.E."/>
            <person name="Ohm R.A."/>
            <person name="Ortiz-Santana B."/>
            <person name="Ovrebo C."/>
            <person name="Racz N."/>
            <person name="Riley R."/>
            <person name="Savchenko A."/>
            <person name="Shiryaev A."/>
            <person name="Soop K."/>
            <person name="Spirin V."/>
            <person name="Szebenyi C."/>
            <person name="Tomsovsky M."/>
            <person name="Tulloss R.E."/>
            <person name="Uehling J."/>
            <person name="Grigoriev I.V."/>
            <person name="Vagvolgyi C."/>
            <person name="Papp T."/>
            <person name="Martin F.M."/>
            <person name="Miettinen O."/>
            <person name="Hibbett D.S."/>
            <person name="Nagy L.G."/>
        </authorList>
    </citation>
    <scope>NUCLEOTIDE SEQUENCE [LARGE SCALE GENOMIC DNA]</scope>
    <source>
        <strain evidence="6 7">CBS 121175</strain>
    </source>
</reference>
<dbReference type="InterPro" id="IPR036389">
    <property type="entry name" value="RNase_III_sf"/>
</dbReference>
<dbReference type="GO" id="GO:0006396">
    <property type="term" value="P:RNA processing"/>
    <property type="evidence" value="ECO:0007669"/>
    <property type="project" value="InterPro"/>
</dbReference>
<dbReference type="PROSITE" id="PS50142">
    <property type="entry name" value="RNASE_3_2"/>
    <property type="match status" value="1"/>
</dbReference>
<accession>A0A5C3LQB9</accession>
<dbReference type="GO" id="GO:0003723">
    <property type="term" value="F:RNA binding"/>
    <property type="evidence" value="ECO:0007669"/>
    <property type="project" value="UniProtKB-UniRule"/>
</dbReference>
<evidence type="ECO:0000313" key="6">
    <source>
        <dbReference type="EMBL" id="TFK30931.1"/>
    </source>
</evidence>
<dbReference type="GO" id="GO:0004525">
    <property type="term" value="F:ribonuclease III activity"/>
    <property type="evidence" value="ECO:0007669"/>
    <property type="project" value="InterPro"/>
</dbReference>
<evidence type="ECO:0000256" key="3">
    <source>
        <dbReference type="SAM" id="MobiDB-lite"/>
    </source>
</evidence>
<dbReference type="AlphaFoldDB" id="A0A5C3LQB9"/>
<evidence type="ECO:0000256" key="1">
    <source>
        <dbReference type="ARBA" id="ARBA00022884"/>
    </source>
</evidence>
<keyword evidence="7" id="KW-1185">Reference proteome</keyword>
<dbReference type="Proteomes" id="UP000307440">
    <property type="component" value="Unassembled WGS sequence"/>
</dbReference>
<dbReference type="InterPro" id="IPR014720">
    <property type="entry name" value="dsRBD_dom"/>
</dbReference>
<dbReference type="Pfam" id="PF00035">
    <property type="entry name" value="dsrm"/>
    <property type="match status" value="1"/>
</dbReference>
<dbReference type="SMART" id="SM00358">
    <property type="entry name" value="DSRM"/>
    <property type="match status" value="1"/>
</dbReference>
<evidence type="ECO:0000313" key="7">
    <source>
        <dbReference type="Proteomes" id="UP000307440"/>
    </source>
</evidence>
<dbReference type="PROSITE" id="PS50137">
    <property type="entry name" value="DS_RBD"/>
    <property type="match status" value="1"/>
</dbReference>
<evidence type="ECO:0000259" key="5">
    <source>
        <dbReference type="PROSITE" id="PS50142"/>
    </source>
</evidence>
<name>A0A5C3LQB9_COPMA</name>
<evidence type="ECO:0008006" key="8">
    <source>
        <dbReference type="Google" id="ProtNLM"/>
    </source>
</evidence>
<dbReference type="Gene3D" id="1.10.1520.10">
    <property type="entry name" value="Ribonuclease III domain"/>
    <property type="match status" value="1"/>
</dbReference>
<dbReference type="OrthoDB" id="3246846at2759"/>
<evidence type="ECO:0000259" key="4">
    <source>
        <dbReference type="PROSITE" id="PS50137"/>
    </source>
</evidence>
<feature type="domain" description="RNase III" evidence="5">
    <location>
        <begin position="13"/>
        <end position="126"/>
    </location>
</feature>
<proteinExistence type="predicted"/>
<protein>
    <recommendedName>
        <fullName evidence="8">DRBM domain-containing protein</fullName>
    </recommendedName>
</protein>
<dbReference type="SUPFAM" id="SSF54768">
    <property type="entry name" value="dsRNA-binding domain-like"/>
    <property type="match status" value="1"/>
</dbReference>
<gene>
    <name evidence="6" type="ORF">FA15DRAFT_663005</name>
</gene>
<keyword evidence="1 2" id="KW-0694">RNA-binding</keyword>
<dbReference type="STRING" id="230819.A0A5C3LQB9"/>
<dbReference type="Gene3D" id="3.30.160.20">
    <property type="match status" value="1"/>
</dbReference>
<dbReference type="InterPro" id="IPR000999">
    <property type="entry name" value="RNase_III_dom"/>
</dbReference>
<dbReference type="EMBL" id="ML210146">
    <property type="protein sequence ID" value="TFK30931.1"/>
    <property type="molecule type" value="Genomic_DNA"/>
</dbReference>
<sequence>MSGDFPPLLSIQNEQELFMTVVTHDDHRSPDDEEGKHRISRLREVGVQIIHLAFATHFYQQDPDNSGSDIDTCVQSTLKGDIFNVWAVNCDLKRHLRTPTQLATDENQEMRKFFEGYVGAAWSIHGLEKTHKWISHMLSRQPYIKDDAMDTDGVTAPPTGQPSNPNPPSYSAHPSGTSALHIDPNIRKLVTLAAVHEAASKRRQNIEYEASSAGQSHMPIWTVICKVNGEERGRAQDSSKAKAKLSAAQETYFRLGWNNLN</sequence>
<dbReference type="SUPFAM" id="SSF69065">
    <property type="entry name" value="RNase III domain-like"/>
    <property type="match status" value="1"/>
</dbReference>
<feature type="region of interest" description="Disordered" evidence="3">
    <location>
        <begin position="147"/>
        <end position="178"/>
    </location>
</feature>
<evidence type="ECO:0000256" key="2">
    <source>
        <dbReference type="PROSITE-ProRule" id="PRU00266"/>
    </source>
</evidence>